<dbReference type="PANTHER" id="PTHR30026:SF20">
    <property type="entry name" value="OUTER MEMBRANE PROTEIN TOLC"/>
    <property type="match status" value="1"/>
</dbReference>
<proteinExistence type="inferred from homology"/>
<protein>
    <submittedName>
        <fullName evidence="9">Transporter</fullName>
    </submittedName>
</protein>
<evidence type="ECO:0000256" key="3">
    <source>
        <dbReference type="ARBA" id="ARBA00022448"/>
    </source>
</evidence>
<evidence type="ECO:0000256" key="4">
    <source>
        <dbReference type="ARBA" id="ARBA00022452"/>
    </source>
</evidence>
<evidence type="ECO:0000313" key="9">
    <source>
        <dbReference type="EMBL" id="BCY28163.1"/>
    </source>
</evidence>
<dbReference type="PANTHER" id="PTHR30026">
    <property type="entry name" value="OUTER MEMBRANE PROTEIN TOLC"/>
    <property type="match status" value="1"/>
</dbReference>
<dbReference type="SUPFAM" id="SSF56954">
    <property type="entry name" value="Outer membrane efflux proteins (OEP)"/>
    <property type="match status" value="1"/>
</dbReference>
<keyword evidence="4" id="KW-1134">Transmembrane beta strand</keyword>
<gene>
    <name evidence="9" type="ORF">KK2020170_10310</name>
</gene>
<keyword evidence="3" id="KW-0813">Transport</keyword>
<dbReference type="Pfam" id="PF02321">
    <property type="entry name" value="OEP"/>
    <property type="match status" value="2"/>
</dbReference>
<comment type="similarity">
    <text evidence="2">Belongs to the outer membrane factor (OMF) (TC 1.B.17) family.</text>
</comment>
<organism evidence="9 10">
    <name type="scientific">Flavobacterium okayamense</name>
    <dbReference type="NCBI Taxonomy" id="2830782"/>
    <lineage>
        <taxon>Bacteria</taxon>
        <taxon>Pseudomonadati</taxon>
        <taxon>Bacteroidota</taxon>
        <taxon>Flavobacteriia</taxon>
        <taxon>Flavobacteriales</taxon>
        <taxon>Flavobacteriaceae</taxon>
        <taxon>Flavobacterium</taxon>
    </lineage>
</organism>
<evidence type="ECO:0000256" key="8">
    <source>
        <dbReference type="SAM" id="SignalP"/>
    </source>
</evidence>
<reference evidence="9 10" key="1">
    <citation type="submission" date="2021-06" db="EMBL/GenBank/DDBJ databases">
        <title>Whole genome sequences of Flavobacterium sp. KK2020170 and assembly.</title>
        <authorList>
            <person name="Kitahara K."/>
            <person name="Miyoshi S."/>
            <person name="Uesaka K."/>
        </authorList>
    </citation>
    <scope>NUCLEOTIDE SEQUENCE [LARGE SCALE GENOMIC DNA]</scope>
    <source>
        <strain evidence="9 10">KK2020170</strain>
    </source>
</reference>
<evidence type="ECO:0000313" key="10">
    <source>
        <dbReference type="Proteomes" id="UP000825258"/>
    </source>
</evidence>
<dbReference type="EMBL" id="AP024749">
    <property type="protein sequence ID" value="BCY28163.1"/>
    <property type="molecule type" value="Genomic_DNA"/>
</dbReference>
<comment type="subcellular location">
    <subcellularLocation>
        <location evidence="1">Cell outer membrane</location>
    </subcellularLocation>
</comment>
<dbReference type="RefSeq" id="WP_221259767.1">
    <property type="nucleotide sequence ID" value="NZ_AP024749.1"/>
</dbReference>
<evidence type="ECO:0000256" key="5">
    <source>
        <dbReference type="ARBA" id="ARBA00022692"/>
    </source>
</evidence>
<keyword evidence="5" id="KW-0812">Transmembrane</keyword>
<accession>A0ABN6I113</accession>
<dbReference type="Proteomes" id="UP000825258">
    <property type="component" value="Chromosome"/>
</dbReference>
<name>A0ABN6I113_9FLAO</name>
<feature type="signal peptide" evidence="8">
    <location>
        <begin position="1"/>
        <end position="19"/>
    </location>
</feature>
<keyword evidence="10" id="KW-1185">Reference proteome</keyword>
<keyword evidence="7" id="KW-0998">Cell outer membrane</keyword>
<evidence type="ECO:0000256" key="7">
    <source>
        <dbReference type="ARBA" id="ARBA00023237"/>
    </source>
</evidence>
<evidence type="ECO:0000256" key="6">
    <source>
        <dbReference type="ARBA" id="ARBA00023136"/>
    </source>
</evidence>
<dbReference type="InterPro" id="IPR003423">
    <property type="entry name" value="OMP_efflux"/>
</dbReference>
<feature type="chain" id="PRO_5045390605" evidence="8">
    <location>
        <begin position="20"/>
        <end position="440"/>
    </location>
</feature>
<sequence length="440" mass="50217">MLLKKIVFFLLISSCSLYAQEKKWTLEECVNYALENNVSVKQSMLDWESSKIDKLEALGSFLPNLNASSSYNVNTGANINPTTNQFENSTFKSFSANANSSMNLFSGFSNWKRLQRSKLNALASQYRLEKMNDDIALNVANSFLQILLQKEQIKVLENQLEVSIENKNRTSDLIEAGQLPAGDIFEIEATIATQEQQLITAKNNELFAKLGLAQLLLIEDYANFDIAEETFSPELSQVYSQTPEVIFEKSKDIVKDIKISQSNLDLSKKDLGIARSAYYPRLSGFVGYNTRWSESQILTFHEQLYLLDGTAIGLQLQVPIFNGFSTRASVKRAKINVKRNELLVKQSELDLERNVFQAYNDAINAQKAFFASQKTVNARKQSYDFSKERYDVGLMNSFDYMQAKNNYENAEADLIRAKYDYIFRTKILEFYFGIPLIQNN</sequence>
<keyword evidence="8" id="KW-0732">Signal</keyword>
<evidence type="ECO:0000256" key="1">
    <source>
        <dbReference type="ARBA" id="ARBA00004442"/>
    </source>
</evidence>
<keyword evidence="6" id="KW-0472">Membrane</keyword>
<dbReference type="Gene3D" id="1.20.1600.10">
    <property type="entry name" value="Outer membrane efflux proteins (OEP)"/>
    <property type="match status" value="1"/>
</dbReference>
<evidence type="ECO:0000256" key="2">
    <source>
        <dbReference type="ARBA" id="ARBA00007613"/>
    </source>
</evidence>
<dbReference type="InterPro" id="IPR051906">
    <property type="entry name" value="TolC-like"/>
</dbReference>